<accession>A0ABR6YQA0</accession>
<evidence type="ECO:0000313" key="1">
    <source>
        <dbReference type="EMBL" id="MBC3886071.1"/>
    </source>
</evidence>
<name>A0ABR6YQA0_9BURK</name>
<dbReference type="Gene3D" id="1.10.10.10">
    <property type="entry name" value="Winged helix-like DNA-binding domain superfamily/Winged helix DNA-binding domain"/>
    <property type="match status" value="1"/>
</dbReference>
<sequence length="97" mass="10223">MDAEALAQPVANSGMQLADRMLSELIGQTAPVSAAWLCKRLQVRQSSLLRVLASLGSCEIAGQTGPGWVQSEQVGERLLISLTAAGRAACRGSAWKK</sequence>
<dbReference type="Proteomes" id="UP000613113">
    <property type="component" value="Unassembled WGS sequence"/>
</dbReference>
<dbReference type="InterPro" id="IPR036390">
    <property type="entry name" value="WH_DNA-bd_sf"/>
</dbReference>
<dbReference type="EMBL" id="JACOGC010000005">
    <property type="protein sequence ID" value="MBC3886071.1"/>
    <property type="molecule type" value="Genomic_DNA"/>
</dbReference>
<gene>
    <name evidence="1" type="ORF">H8K27_13100</name>
</gene>
<dbReference type="SUPFAM" id="SSF46785">
    <property type="entry name" value="Winged helix' DNA-binding domain"/>
    <property type="match status" value="1"/>
</dbReference>
<dbReference type="RefSeq" id="WP_186863623.1">
    <property type="nucleotide sequence ID" value="NZ_JACOGC010000005.1"/>
</dbReference>
<evidence type="ECO:0000313" key="2">
    <source>
        <dbReference type="Proteomes" id="UP000613113"/>
    </source>
</evidence>
<comment type="caution">
    <text evidence="1">The sequence shown here is derived from an EMBL/GenBank/DDBJ whole genome shotgun (WGS) entry which is preliminary data.</text>
</comment>
<keyword evidence="2" id="KW-1185">Reference proteome</keyword>
<organism evidence="1 2">
    <name type="scientific">Undibacterium griseum</name>
    <dbReference type="NCBI Taxonomy" id="2762295"/>
    <lineage>
        <taxon>Bacteria</taxon>
        <taxon>Pseudomonadati</taxon>
        <taxon>Pseudomonadota</taxon>
        <taxon>Betaproteobacteria</taxon>
        <taxon>Burkholderiales</taxon>
        <taxon>Oxalobacteraceae</taxon>
        <taxon>Undibacterium</taxon>
    </lineage>
</organism>
<dbReference type="InterPro" id="IPR036388">
    <property type="entry name" value="WH-like_DNA-bd_sf"/>
</dbReference>
<proteinExistence type="predicted"/>
<protein>
    <submittedName>
        <fullName evidence="1">Uncharacterized protein</fullName>
    </submittedName>
</protein>
<reference evidence="1 2" key="1">
    <citation type="submission" date="2020-08" db="EMBL/GenBank/DDBJ databases">
        <title>Novel species isolated from subtropical streams in China.</title>
        <authorList>
            <person name="Lu H."/>
        </authorList>
    </citation>
    <scope>NUCLEOTIDE SEQUENCE [LARGE SCALE GENOMIC DNA]</scope>
    <source>
        <strain evidence="1 2">FT31W</strain>
    </source>
</reference>